<evidence type="ECO:0000256" key="2">
    <source>
        <dbReference type="ARBA" id="ARBA00022679"/>
    </source>
</evidence>
<dbReference type="Gene3D" id="6.10.140.490">
    <property type="match status" value="1"/>
</dbReference>
<sequence length="324" mass="35676">MAADRQLDVLTIGEMVVDFISAEKTDTLSNATTFRRYLGGSPANIAVYVSKLGGRSAVIAKTGIGAFGKFLKSELQRHGVVTDYLQMDHRTNTTVIFVSSTATTPDFEEFRIGDYRLETNEVPDEAIERAKVVHSSTFALSREPCRSAVIDAFRRAREMGKIVSLDPNYSRRVWPDYKEAQGVIREAYRHVNVTKPSADDARRVFGPDYEPEQYIEMFHDLGPETVVFTMGSEGNLVSEGGKITAHVPTRPVDVVDATGAGDSFWAGFLTALLDGNDVGRSVLFAREIVERKLTTKGPLPADIDRDGIYASLEDAEGGARSRKN</sequence>
<organism evidence="7">
    <name type="scientific">uncultured Rubrobacteraceae bacterium</name>
    <dbReference type="NCBI Taxonomy" id="349277"/>
    <lineage>
        <taxon>Bacteria</taxon>
        <taxon>Bacillati</taxon>
        <taxon>Actinomycetota</taxon>
        <taxon>Rubrobacteria</taxon>
        <taxon>Rubrobacterales</taxon>
        <taxon>Rubrobacteraceae</taxon>
        <taxon>environmental samples</taxon>
    </lineage>
</organism>
<dbReference type="Pfam" id="PF00294">
    <property type="entry name" value="PfkB"/>
    <property type="match status" value="1"/>
</dbReference>
<dbReference type="InterPro" id="IPR011611">
    <property type="entry name" value="PfkB_dom"/>
</dbReference>
<dbReference type="InterPro" id="IPR002173">
    <property type="entry name" value="Carboh/pur_kinase_PfkB_CS"/>
</dbReference>
<evidence type="ECO:0000256" key="4">
    <source>
        <dbReference type="ARBA" id="ARBA00022777"/>
    </source>
</evidence>
<dbReference type="AlphaFoldDB" id="A0A6J4RDB9"/>
<comment type="similarity">
    <text evidence="1">Belongs to the carbohydrate kinase PfkB family.</text>
</comment>
<feature type="domain" description="Carbohydrate kinase PfkB" evidence="6">
    <location>
        <begin position="8"/>
        <end position="287"/>
    </location>
</feature>
<evidence type="ECO:0000256" key="5">
    <source>
        <dbReference type="ARBA" id="ARBA00022840"/>
    </source>
</evidence>
<evidence type="ECO:0000256" key="1">
    <source>
        <dbReference type="ARBA" id="ARBA00010688"/>
    </source>
</evidence>
<dbReference type="InterPro" id="IPR050306">
    <property type="entry name" value="PfkB_Carbo_kinase"/>
</dbReference>
<dbReference type="Gene3D" id="3.40.1620.20">
    <property type="match status" value="1"/>
</dbReference>
<evidence type="ECO:0000313" key="7">
    <source>
        <dbReference type="EMBL" id="CAA9470916.1"/>
    </source>
</evidence>
<gene>
    <name evidence="7" type="ORF">AVDCRST_MAG05-549</name>
</gene>
<evidence type="ECO:0000256" key="3">
    <source>
        <dbReference type="ARBA" id="ARBA00022741"/>
    </source>
</evidence>
<reference evidence="7" key="1">
    <citation type="submission" date="2020-02" db="EMBL/GenBank/DDBJ databases">
        <authorList>
            <person name="Meier V. D."/>
        </authorList>
    </citation>
    <scope>NUCLEOTIDE SEQUENCE</scope>
    <source>
        <strain evidence="7">AVDCRST_MAG05</strain>
    </source>
</reference>
<dbReference type="PROSITE" id="PS00583">
    <property type="entry name" value="PFKB_KINASES_1"/>
    <property type="match status" value="1"/>
</dbReference>
<keyword evidence="3" id="KW-0547">Nucleotide-binding</keyword>
<name>A0A6J4RDB9_9ACTN</name>
<evidence type="ECO:0000259" key="6">
    <source>
        <dbReference type="Pfam" id="PF00294"/>
    </source>
</evidence>
<keyword evidence="2 7" id="KW-0808">Transferase</keyword>
<dbReference type="SUPFAM" id="SSF53613">
    <property type="entry name" value="Ribokinase-like"/>
    <property type="match status" value="1"/>
</dbReference>
<dbReference type="Gene3D" id="3.40.1190.30">
    <property type="match status" value="1"/>
</dbReference>
<dbReference type="CDD" id="cd01167">
    <property type="entry name" value="bac_FRK"/>
    <property type="match status" value="1"/>
</dbReference>
<dbReference type="InterPro" id="IPR029056">
    <property type="entry name" value="Ribokinase-like"/>
</dbReference>
<keyword evidence="5" id="KW-0067">ATP-binding</keyword>
<protein>
    <submittedName>
        <fullName evidence="7">Fructokinase</fullName>
        <ecNumber evidence="7">2.7.1.4</ecNumber>
    </submittedName>
</protein>
<proteinExistence type="inferred from homology"/>
<keyword evidence="4 7" id="KW-0418">Kinase</keyword>
<dbReference type="PANTHER" id="PTHR43085">
    <property type="entry name" value="HEXOKINASE FAMILY MEMBER"/>
    <property type="match status" value="1"/>
</dbReference>
<dbReference type="EMBL" id="CADCVM010000063">
    <property type="protein sequence ID" value="CAA9470916.1"/>
    <property type="molecule type" value="Genomic_DNA"/>
</dbReference>
<dbReference type="PANTHER" id="PTHR43085:SF1">
    <property type="entry name" value="PSEUDOURIDINE KINASE-RELATED"/>
    <property type="match status" value="1"/>
</dbReference>
<dbReference type="GO" id="GO:0005524">
    <property type="term" value="F:ATP binding"/>
    <property type="evidence" value="ECO:0007669"/>
    <property type="project" value="UniProtKB-KW"/>
</dbReference>
<dbReference type="GO" id="GO:0008865">
    <property type="term" value="F:fructokinase activity"/>
    <property type="evidence" value="ECO:0007669"/>
    <property type="project" value="UniProtKB-EC"/>
</dbReference>
<dbReference type="EC" id="2.7.1.4" evidence="7"/>
<accession>A0A6J4RDB9</accession>